<dbReference type="AlphaFoldDB" id="A0A229FXB9"/>
<organism evidence="5 6">
    <name type="scientific">Polynucleobacter cosmopolitanus</name>
    <dbReference type="NCBI Taxonomy" id="351345"/>
    <lineage>
        <taxon>Bacteria</taxon>
        <taxon>Pseudomonadati</taxon>
        <taxon>Pseudomonadota</taxon>
        <taxon>Betaproteobacteria</taxon>
        <taxon>Burkholderiales</taxon>
        <taxon>Burkholderiaceae</taxon>
        <taxon>Polynucleobacter</taxon>
    </lineage>
</organism>
<feature type="site" description="Important for substrate specificity" evidence="4">
    <location>
        <position position="183"/>
    </location>
</feature>
<keyword evidence="6" id="KW-1185">Reference proteome</keyword>
<dbReference type="Proteomes" id="UP000215188">
    <property type="component" value="Unassembled WGS sequence"/>
</dbReference>
<dbReference type="InterPro" id="IPR003697">
    <property type="entry name" value="Maf-like"/>
</dbReference>
<name>A0A229FXB9_9BURK</name>
<comment type="subcellular location">
    <subcellularLocation>
        <location evidence="4">Cytoplasm</location>
    </subcellularLocation>
</comment>
<dbReference type="OrthoDB" id="9807767at2"/>
<proteinExistence type="inferred from homology"/>
<evidence type="ECO:0000313" key="6">
    <source>
        <dbReference type="Proteomes" id="UP000215188"/>
    </source>
</evidence>
<comment type="function">
    <text evidence="4">Nucleoside triphosphate pyrophosphatase that hydrolyzes dTTP and UTP. May have a dual role in cell division arrest and in preventing the incorporation of modified nucleotides into cellular nucleic acids.</text>
</comment>
<keyword evidence="4" id="KW-0963">Cytoplasm</keyword>
<feature type="site" description="Important for substrate specificity" evidence="4">
    <location>
        <position position="13"/>
    </location>
</feature>
<reference evidence="5 6" key="1">
    <citation type="submission" date="2017-06" db="EMBL/GenBank/DDBJ databases">
        <title>Reclassification of a Polynucleobacter cosmopolitanus strain isolated from tropical Lake Victoria as Polynucleobacter victoriensis comb. nov.</title>
        <authorList>
            <person name="Hahn M.W."/>
        </authorList>
    </citation>
    <scope>NUCLEOTIDE SEQUENCE [LARGE SCALE GENOMIC DNA]</scope>
    <source>
        <strain evidence="5 6">MWH-MoIso2</strain>
    </source>
</reference>
<dbReference type="CDD" id="cd00555">
    <property type="entry name" value="Maf"/>
    <property type="match status" value="1"/>
</dbReference>
<gene>
    <name evidence="5" type="ORF">AOC33_04270</name>
</gene>
<dbReference type="PANTHER" id="PTHR43213">
    <property type="entry name" value="BIFUNCTIONAL DTTP/UTP PYROPHOSPHATASE/METHYLTRANSFERASE PROTEIN-RELATED"/>
    <property type="match status" value="1"/>
</dbReference>
<dbReference type="GO" id="GO:0009117">
    <property type="term" value="P:nucleotide metabolic process"/>
    <property type="evidence" value="ECO:0007669"/>
    <property type="project" value="UniProtKB-KW"/>
</dbReference>
<dbReference type="PANTHER" id="PTHR43213:SF5">
    <property type="entry name" value="BIFUNCTIONAL DTTP_UTP PYROPHOSPHATASE_METHYLTRANSFERASE PROTEIN-RELATED"/>
    <property type="match status" value="1"/>
</dbReference>
<keyword evidence="2 4" id="KW-0378">Hydrolase</keyword>
<comment type="catalytic activity">
    <reaction evidence="4">
        <text>dTTP + H2O = dTMP + diphosphate + H(+)</text>
        <dbReference type="Rhea" id="RHEA:28534"/>
        <dbReference type="ChEBI" id="CHEBI:15377"/>
        <dbReference type="ChEBI" id="CHEBI:15378"/>
        <dbReference type="ChEBI" id="CHEBI:33019"/>
        <dbReference type="ChEBI" id="CHEBI:37568"/>
        <dbReference type="ChEBI" id="CHEBI:63528"/>
        <dbReference type="EC" id="3.6.1.9"/>
    </reaction>
</comment>
<comment type="caution">
    <text evidence="5">The sequence shown here is derived from an EMBL/GenBank/DDBJ whole genome shotgun (WGS) entry which is preliminary data.</text>
</comment>
<dbReference type="RefSeq" id="WP_089515316.1">
    <property type="nucleotide sequence ID" value="NZ_NJGG01000001.1"/>
</dbReference>
<comment type="caution">
    <text evidence="4">Lacks conserved residue(s) required for the propagation of feature annotation.</text>
</comment>
<dbReference type="NCBIfam" id="TIGR00172">
    <property type="entry name" value="maf"/>
    <property type="match status" value="1"/>
</dbReference>
<accession>A0A229FXB9</accession>
<dbReference type="GO" id="GO:0036218">
    <property type="term" value="F:dTTP diphosphatase activity"/>
    <property type="evidence" value="ECO:0007669"/>
    <property type="project" value="RHEA"/>
</dbReference>
<evidence type="ECO:0000256" key="2">
    <source>
        <dbReference type="ARBA" id="ARBA00022801"/>
    </source>
</evidence>
<sequence length="223" mass="24131">MHSLIYLASQSPRRQELLTQIGVKFELLLADPSEDAESLETQLPNELALVYVKRVTLAKLAAAKQRLHARGLDLAPILCADTTVALLLEDVNQGHQNNSSKEVILGKPTDHQDAKRILQLLSGKTHQVHTAVAVLSNPHINDDQPKILVSSSQVTFKSLTDEEINAYILTNEPMGKAGAYGIQGIGGCLISNISGSYSGIMGLPLFETSLLLNETGVQFSLKP</sequence>
<protein>
    <recommendedName>
        <fullName evidence="4">dTTP/UTP pyrophosphatase</fullName>
        <shortName evidence="4">dTTPase/UTPase</shortName>
        <ecNumber evidence="4">3.6.1.9</ecNumber>
    </recommendedName>
    <alternativeName>
        <fullName evidence="4">Nucleoside triphosphate pyrophosphatase</fullName>
    </alternativeName>
    <alternativeName>
        <fullName evidence="4">Nucleotide pyrophosphatase</fullName>
        <shortName evidence="4">Nucleotide PPase</shortName>
    </alternativeName>
</protein>
<dbReference type="EMBL" id="NJGG01000001">
    <property type="protein sequence ID" value="OXL16290.1"/>
    <property type="molecule type" value="Genomic_DNA"/>
</dbReference>
<evidence type="ECO:0000256" key="1">
    <source>
        <dbReference type="ARBA" id="ARBA00001968"/>
    </source>
</evidence>
<dbReference type="GO" id="GO:0036221">
    <property type="term" value="F:UTP diphosphatase activity"/>
    <property type="evidence" value="ECO:0007669"/>
    <property type="project" value="RHEA"/>
</dbReference>
<dbReference type="HAMAP" id="MF_00528">
    <property type="entry name" value="Maf"/>
    <property type="match status" value="1"/>
</dbReference>
<evidence type="ECO:0000256" key="3">
    <source>
        <dbReference type="ARBA" id="ARBA00023080"/>
    </source>
</evidence>
<feature type="site" description="Important for substrate specificity" evidence="4">
    <location>
        <position position="82"/>
    </location>
</feature>
<dbReference type="InterPro" id="IPR029001">
    <property type="entry name" value="ITPase-like_fam"/>
</dbReference>
<dbReference type="Pfam" id="PF02545">
    <property type="entry name" value="Maf"/>
    <property type="match status" value="1"/>
</dbReference>
<comment type="catalytic activity">
    <reaction evidence="4">
        <text>UTP + H2O = UMP + diphosphate + H(+)</text>
        <dbReference type="Rhea" id="RHEA:29395"/>
        <dbReference type="ChEBI" id="CHEBI:15377"/>
        <dbReference type="ChEBI" id="CHEBI:15378"/>
        <dbReference type="ChEBI" id="CHEBI:33019"/>
        <dbReference type="ChEBI" id="CHEBI:46398"/>
        <dbReference type="ChEBI" id="CHEBI:57865"/>
        <dbReference type="EC" id="3.6.1.9"/>
    </reaction>
</comment>
<keyword evidence="3 4" id="KW-0546">Nucleotide metabolism</keyword>
<dbReference type="PIRSF" id="PIRSF006305">
    <property type="entry name" value="Maf"/>
    <property type="match status" value="1"/>
</dbReference>
<comment type="similarity">
    <text evidence="4">Belongs to the Maf family. YhdE subfamily.</text>
</comment>
<comment type="cofactor">
    <cofactor evidence="1 4">
        <name>a divalent metal cation</name>
        <dbReference type="ChEBI" id="CHEBI:60240"/>
    </cofactor>
</comment>
<feature type="active site" description="Proton acceptor" evidence="4">
    <location>
        <position position="81"/>
    </location>
</feature>
<evidence type="ECO:0000256" key="4">
    <source>
        <dbReference type="HAMAP-Rule" id="MF_00528"/>
    </source>
</evidence>
<dbReference type="SUPFAM" id="SSF52972">
    <property type="entry name" value="ITPase-like"/>
    <property type="match status" value="1"/>
</dbReference>
<dbReference type="EC" id="3.6.1.9" evidence="4"/>
<dbReference type="Gene3D" id="3.90.950.10">
    <property type="match status" value="1"/>
</dbReference>
<evidence type="ECO:0000313" key="5">
    <source>
        <dbReference type="EMBL" id="OXL16290.1"/>
    </source>
</evidence>
<dbReference type="GO" id="GO:0005737">
    <property type="term" value="C:cytoplasm"/>
    <property type="evidence" value="ECO:0007669"/>
    <property type="project" value="UniProtKB-SubCell"/>
</dbReference>